<organism evidence="1 2">
    <name type="scientific">Dendronalium phyllosphericum CENA369</name>
    <dbReference type="NCBI Taxonomy" id="1725256"/>
    <lineage>
        <taxon>Bacteria</taxon>
        <taxon>Bacillati</taxon>
        <taxon>Cyanobacteriota</taxon>
        <taxon>Cyanophyceae</taxon>
        <taxon>Nostocales</taxon>
        <taxon>Nostocaceae</taxon>
        <taxon>Dendronalium</taxon>
        <taxon>Dendronalium phyllosphericum</taxon>
    </lineage>
</organism>
<dbReference type="AlphaFoldDB" id="A0A8J7LC43"/>
<reference evidence="1 2" key="1">
    <citation type="journal article" date="2021" name="Int. J. Syst. Evol. Microbiol.">
        <title>Amazonocrinis nigriterrae gen. nov., sp. nov., Atlanticothrix silvestris gen. nov., sp. nov. and Dendronalium phyllosphericum gen. nov., sp. nov., nostocacean cyanobacteria from Brazilian environments.</title>
        <authorList>
            <person name="Alvarenga D.O."/>
            <person name="Andreote A.P.D."/>
            <person name="Branco L.H.Z."/>
            <person name="Delbaje E."/>
            <person name="Cruz R.B."/>
            <person name="Varani A.M."/>
            <person name="Fiore M.F."/>
        </authorList>
    </citation>
    <scope>NUCLEOTIDE SEQUENCE [LARGE SCALE GENOMIC DNA]</scope>
    <source>
        <strain evidence="1 2">CENA369</strain>
    </source>
</reference>
<protein>
    <submittedName>
        <fullName evidence="1">Uncharacterized protein</fullName>
    </submittedName>
</protein>
<name>A0A8J7LC43_9NOST</name>
<sequence>MNKYGKADAAAPPSNAVVTSKDFGVVQKDERKIAGCFLGVCVNLPKSPIPIPGVPDGDPLGLAKAAIVKQIGEAVGVGSPLLLDQKTAYADVSDRVKDFHPQKLTITSAEDLQKPLPPGDYSLDVIAYCTQFSIHAPGQGLPYKLAPLMGKQAPAISALLSRGTLQGIAPATLNANAWRIQAGLPLKQWPPQDRALIHKLIPEYEKGLEGDYLQQIDNTYNQFRLVPGIPSLNDLLRQSGAPGQLVLQLRQARQTLADQTISAERLPDMLYEPTGDGLPRVLPAAKDSSPSPWAEVQPGIFARFTVIEGNLGRNLFEFRVTPKASAAINDNSDLVATKELDKKVLVSGQTGTPATPGSVVCNSNHITYSKDKPAQALIPACVSEGKAAEKKKHKGVVVYVWNYVGSTESWGHASIQLNDADEDIYKTYISWWPSNGVPYIDIPYIRDISFHAPAIPNRTLDQDIKSEYGKQADQIIYIPCIDADKIKSWWINEFLKANPEWKTLGQNCSKTVADALYAGGAADILTTWEEYAGVGSNIVWTPTKITRLANALAAHCPTTTK</sequence>
<accession>A0A8J7LC43</accession>
<proteinExistence type="predicted"/>
<comment type="caution">
    <text evidence="1">The sequence shown here is derived from an EMBL/GenBank/DDBJ whole genome shotgun (WGS) entry which is preliminary data.</text>
</comment>
<dbReference type="Proteomes" id="UP000662314">
    <property type="component" value="Unassembled WGS sequence"/>
</dbReference>
<dbReference type="RefSeq" id="WP_214430426.1">
    <property type="nucleotide sequence ID" value="NZ_CAWPUQ010000001.1"/>
</dbReference>
<dbReference type="EMBL" id="JAECZA010000001">
    <property type="protein sequence ID" value="MBH8571601.1"/>
    <property type="molecule type" value="Genomic_DNA"/>
</dbReference>
<gene>
    <name evidence="1" type="ORF">I8752_00875</name>
</gene>
<evidence type="ECO:0000313" key="2">
    <source>
        <dbReference type="Proteomes" id="UP000662314"/>
    </source>
</evidence>
<evidence type="ECO:0000313" key="1">
    <source>
        <dbReference type="EMBL" id="MBH8571601.1"/>
    </source>
</evidence>
<keyword evidence="2" id="KW-1185">Reference proteome</keyword>